<dbReference type="InterPro" id="IPR036950">
    <property type="entry name" value="PBP_transglycosylase"/>
</dbReference>
<evidence type="ECO:0000256" key="7">
    <source>
        <dbReference type="ARBA" id="ARBA00022801"/>
    </source>
</evidence>
<evidence type="ECO:0000256" key="10">
    <source>
        <dbReference type="ARBA" id="ARBA00023268"/>
    </source>
</evidence>
<evidence type="ECO:0000259" key="17">
    <source>
        <dbReference type="Pfam" id="PF00912"/>
    </source>
</evidence>
<evidence type="ECO:0000256" key="5">
    <source>
        <dbReference type="ARBA" id="ARBA00022676"/>
    </source>
</evidence>
<keyword evidence="7" id="KW-0378">Hydrolase</keyword>
<dbReference type="PANTHER" id="PTHR32282">
    <property type="entry name" value="BINDING PROTEIN TRANSPEPTIDASE, PUTATIVE-RELATED"/>
    <property type="match status" value="1"/>
</dbReference>
<keyword evidence="4" id="KW-0645">Protease</keyword>
<dbReference type="NCBIfam" id="TIGR02074">
    <property type="entry name" value="PBP_1a_fam"/>
    <property type="match status" value="1"/>
</dbReference>
<dbReference type="GO" id="GO:0008360">
    <property type="term" value="P:regulation of cell shape"/>
    <property type="evidence" value="ECO:0007669"/>
    <property type="project" value="UniProtKB-KW"/>
</dbReference>
<dbReference type="InterPro" id="IPR001460">
    <property type="entry name" value="PCN-bd_Tpept"/>
</dbReference>
<dbReference type="InterPro" id="IPR001264">
    <property type="entry name" value="Glyco_trans_51"/>
</dbReference>
<feature type="region of interest" description="Disordered" evidence="14">
    <location>
        <begin position="687"/>
        <end position="763"/>
    </location>
</feature>
<evidence type="ECO:0000256" key="1">
    <source>
        <dbReference type="ARBA" id="ARBA00007090"/>
    </source>
</evidence>
<dbReference type="SUPFAM" id="SSF56601">
    <property type="entry name" value="beta-lactamase/transpeptidase-like"/>
    <property type="match status" value="1"/>
</dbReference>
<dbReference type="GO" id="GO:0030288">
    <property type="term" value="C:outer membrane-bounded periplasmic space"/>
    <property type="evidence" value="ECO:0007669"/>
    <property type="project" value="TreeGrafter"/>
</dbReference>
<dbReference type="Pfam" id="PF00912">
    <property type="entry name" value="Transgly"/>
    <property type="match status" value="1"/>
</dbReference>
<keyword evidence="8" id="KW-0133">Cell shape</keyword>
<dbReference type="SUPFAM" id="SSF53955">
    <property type="entry name" value="Lysozyme-like"/>
    <property type="match status" value="1"/>
</dbReference>
<feature type="region of interest" description="Disordered" evidence="14">
    <location>
        <begin position="1"/>
        <end position="27"/>
    </location>
</feature>
<feature type="domain" description="Penicillin-binding protein transpeptidase" evidence="16">
    <location>
        <begin position="356"/>
        <end position="637"/>
    </location>
</feature>
<evidence type="ECO:0000256" key="3">
    <source>
        <dbReference type="ARBA" id="ARBA00022645"/>
    </source>
</evidence>
<evidence type="ECO:0000256" key="12">
    <source>
        <dbReference type="ARBA" id="ARBA00034000"/>
    </source>
</evidence>
<keyword evidence="10" id="KW-0511">Multifunctional enzyme</keyword>
<feature type="domain" description="Glycosyl transferase family 51" evidence="17">
    <location>
        <begin position="83"/>
        <end position="261"/>
    </location>
</feature>
<evidence type="ECO:0000313" key="18">
    <source>
        <dbReference type="EMBL" id="KRK38511.1"/>
    </source>
</evidence>
<evidence type="ECO:0000256" key="13">
    <source>
        <dbReference type="ARBA" id="ARBA00049902"/>
    </source>
</evidence>
<dbReference type="RefSeq" id="WP_056946140.1">
    <property type="nucleotide sequence ID" value="NZ_AZCV01000001.1"/>
</dbReference>
<proteinExistence type="inferred from homology"/>
<evidence type="ECO:0000256" key="8">
    <source>
        <dbReference type="ARBA" id="ARBA00022960"/>
    </source>
</evidence>
<evidence type="ECO:0000256" key="9">
    <source>
        <dbReference type="ARBA" id="ARBA00022984"/>
    </source>
</evidence>
<name>A0A0R1GWR3_9LACO</name>
<sequence length="763" mass="83000">MTDNKRRSKSSENTRAALNHPKRGRKQKPQKLWRKILKWTGLFILVALVSGVGLFAYYAKDAPSISEKQLTSGGSSGLYDTDGKFIVSLGSAKRDYVANQDIPQTIKDAVVSVEDRRFYSNPLGIDPIRIVTSALGNVSSGSISGGASTLTQQLVKLTVFDTTAAQRTLRRKAQEAWLAMKLEQQYTKDQILEFYVNKVYMNYGVYGMETASQYYYGKSLKELTLAQAAVIAGMPNAPVNFDPYVYPDNTAKRRNLVLDAMYKNKKITKQEYDDAKATKITEGLVAKKSTSTTDSERAVFDPYIKEVITDLKDKGYDPYNDNLKITVNMNVEAQKHLYNLVNNGSVYFSSSAQQVGATIVDPSTGGVVAMIGGRNLPNVQLGLNRAVQTARSTGSSIKPVLDYAPAIEYLNWSTHKQLDDSKYTYPGTNIQLYNWDNLYMGQMSMRYALEQSRNVPAVKTLGEVGISRAAQFAKKMGISIPNDAGLSVAIGADASSLHMAGAFAAFANDGVYHKPSYIKQVETADGTVRTFSSSAKRVMKKSTAYMITDMLKGVITDGSGTTAAIPGIYQAGKTGSVKYSDSDLVKYPAYRGTPKDSWFNGYTKQYSMSVWTGFDQLKDGTITGQGEYSAQILYKQMMSYLMSNEKSTDWKIPSSVVKMRIIPNSDPARVAAPGVSYVNELFVKGSEPDSPYSESDYEPKSSSSVITNSSFESSSSSSAASSSSSSSPSENGGAGAGGDGGDDGEKPGETDPDENEPDTPPAN</sequence>
<dbReference type="InterPro" id="IPR050396">
    <property type="entry name" value="Glycosyltr_51/Transpeptidase"/>
</dbReference>
<dbReference type="FunFam" id="1.10.3810.10:FF:000001">
    <property type="entry name" value="Penicillin-binding protein 1A"/>
    <property type="match status" value="1"/>
</dbReference>
<evidence type="ECO:0000256" key="11">
    <source>
        <dbReference type="ARBA" id="ARBA00023316"/>
    </source>
</evidence>
<organism evidence="18 19">
    <name type="scientific">Amylolactobacillus amylotrophicus DSM 20534</name>
    <dbReference type="NCBI Taxonomy" id="1423722"/>
    <lineage>
        <taxon>Bacteria</taxon>
        <taxon>Bacillati</taxon>
        <taxon>Bacillota</taxon>
        <taxon>Bacilli</taxon>
        <taxon>Lactobacillales</taxon>
        <taxon>Lactobacillaceae</taxon>
        <taxon>Amylolactobacillus</taxon>
    </lineage>
</organism>
<evidence type="ECO:0000256" key="2">
    <source>
        <dbReference type="ARBA" id="ARBA00007739"/>
    </source>
</evidence>
<dbReference type="PATRIC" id="fig|1423722.3.peg.201"/>
<dbReference type="PANTHER" id="PTHR32282:SF29">
    <property type="entry name" value="PENICILLIN-BINDING PROTEIN 1A"/>
    <property type="match status" value="1"/>
</dbReference>
<dbReference type="GO" id="GO:0009002">
    <property type="term" value="F:serine-type D-Ala-D-Ala carboxypeptidase activity"/>
    <property type="evidence" value="ECO:0007669"/>
    <property type="project" value="UniProtKB-EC"/>
</dbReference>
<dbReference type="GO" id="GO:0071555">
    <property type="term" value="P:cell wall organization"/>
    <property type="evidence" value="ECO:0007669"/>
    <property type="project" value="UniProtKB-KW"/>
</dbReference>
<evidence type="ECO:0000313" key="19">
    <source>
        <dbReference type="Proteomes" id="UP000050909"/>
    </source>
</evidence>
<comment type="similarity">
    <text evidence="2">In the N-terminal section; belongs to the glycosyltransferase 51 family.</text>
</comment>
<evidence type="ECO:0000259" key="16">
    <source>
        <dbReference type="Pfam" id="PF00905"/>
    </source>
</evidence>
<dbReference type="Gene3D" id="1.10.3810.10">
    <property type="entry name" value="Biosynthetic peptidoglycan transglycosylase-like"/>
    <property type="match status" value="1"/>
</dbReference>
<protein>
    <submittedName>
        <fullName evidence="18">Penicillin-binding protein 1A</fullName>
    </submittedName>
</protein>
<keyword evidence="6" id="KW-0808">Transferase</keyword>
<keyword evidence="15" id="KW-0812">Transmembrane</keyword>
<dbReference type="Proteomes" id="UP000050909">
    <property type="component" value="Unassembled WGS sequence"/>
</dbReference>
<keyword evidence="19" id="KW-1185">Reference proteome</keyword>
<comment type="catalytic activity">
    <reaction evidence="13">
        <text>[GlcNAc-(1-&gt;4)-Mur2Ac(oyl-L-Ala-gamma-D-Glu-L-Lys-D-Ala-D-Ala)](n)-di-trans,octa-cis-undecaprenyl diphosphate + beta-D-GlcNAc-(1-&gt;4)-Mur2Ac(oyl-L-Ala-gamma-D-Glu-L-Lys-D-Ala-D-Ala)-di-trans,octa-cis-undecaprenyl diphosphate = [GlcNAc-(1-&gt;4)-Mur2Ac(oyl-L-Ala-gamma-D-Glu-L-Lys-D-Ala-D-Ala)](n+1)-di-trans,octa-cis-undecaprenyl diphosphate + di-trans,octa-cis-undecaprenyl diphosphate + H(+)</text>
        <dbReference type="Rhea" id="RHEA:23708"/>
        <dbReference type="Rhea" id="RHEA-COMP:9602"/>
        <dbReference type="Rhea" id="RHEA-COMP:9603"/>
        <dbReference type="ChEBI" id="CHEBI:15378"/>
        <dbReference type="ChEBI" id="CHEBI:58405"/>
        <dbReference type="ChEBI" id="CHEBI:60033"/>
        <dbReference type="ChEBI" id="CHEBI:78435"/>
        <dbReference type="EC" id="2.4.99.28"/>
    </reaction>
</comment>
<evidence type="ECO:0000256" key="4">
    <source>
        <dbReference type="ARBA" id="ARBA00022670"/>
    </source>
</evidence>
<comment type="similarity">
    <text evidence="1">In the C-terminal section; belongs to the transpeptidase family.</text>
</comment>
<dbReference type="GO" id="GO:0006508">
    <property type="term" value="P:proteolysis"/>
    <property type="evidence" value="ECO:0007669"/>
    <property type="project" value="UniProtKB-KW"/>
</dbReference>
<dbReference type="InterPro" id="IPR012338">
    <property type="entry name" value="Beta-lactam/transpept-like"/>
</dbReference>
<feature type="compositionally biased region" description="Low complexity" evidence="14">
    <location>
        <begin position="690"/>
        <end position="731"/>
    </location>
</feature>
<dbReference type="GO" id="GO:0008955">
    <property type="term" value="F:peptidoglycan glycosyltransferase activity"/>
    <property type="evidence" value="ECO:0007669"/>
    <property type="project" value="UniProtKB-EC"/>
</dbReference>
<keyword evidence="5" id="KW-0328">Glycosyltransferase</keyword>
<evidence type="ECO:0000256" key="15">
    <source>
        <dbReference type="SAM" id="Phobius"/>
    </source>
</evidence>
<comment type="catalytic activity">
    <reaction evidence="12">
        <text>Preferential cleavage: (Ac)2-L-Lys-D-Ala-|-D-Ala. Also transpeptidation of peptidyl-alanyl moieties that are N-acyl substituents of D-alanine.</text>
        <dbReference type="EC" id="3.4.16.4"/>
    </reaction>
</comment>
<keyword evidence="15" id="KW-0472">Membrane</keyword>
<dbReference type="Pfam" id="PF00905">
    <property type="entry name" value="Transpeptidase"/>
    <property type="match status" value="1"/>
</dbReference>
<keyword evidence="11" id="KW-0961">Cell wall biogenesis/degradation</keyword>
<accession>A0A0R1GWR3</accession>
<dbReference type="GO" id="GO:0008658">
    <property type="term" value="F:penicillin binding"/>
    <property type="evidence" value="ECO:0007669"/>
    <property type="project" value="InterPro"/>
</dbReference>
<comment type="caution">
    <text evidence="18">The sequence shown here is derived from an EMBL/GenBank/DDBJ whole genome shotgun (WGS) entry which is preliminary data.</text>
</comment>
<keyword evidence="15" id="KW-1133">Transmembrane helix</keyword>
<dbReference type="EMBL" id="AZCV01000001">
    <property type="protein sequence ID" value="KRK38511.1"/>
    <property type="molecule type" value="Genomic_DNA"/>
</dbReference>
<evidence type="ECO:0000256" key="14">
    <source>
        <dbReference type="SAM" id="MobiDB-lite"/>
    </source>
</evidence>
<keyword evidence="9" id="KW-0573">Peptidoglycan synthesis</keyword>
<dbReference type="GO" id="GO:0009252">
    <property type="term" value="P:peptidoglycan biosynthetic process"/>
    <property type="evidence" value="ECO:0007669"/>
    <property type="project" value="UniProtKB-KW"/>
</dbReference>
<keyword evidence="3" id="KW-0121">Carboxypeptidase</keyword>
<feature type="transmembrane region" description="Helical" evidence="15">
    <location>
        <begin position="36"/>
        <end position="59"/>
    </location>
</feature>
<reference evidence="18 19" key="1">
    <citation type="journal article" date="2015" name="Genome Announc.">
        <title>Expanding the biotechnology potential of lactobacilli through comparative genomics of 213 strains and associated genera.</title>
        <authorList>
            <person name="Sun Z."/>
            <person name="Harris H.M."/>
            <person name="McCann A."/>
            <person name="Guo C."/>
            <person name="Argimon S."/>
            <person name="Zhang W."/>
            <person name="Yang X."/>
            <person name="Jeffery I.B."/>
            <person name="Cooney J.C."/>
            <person name="Kagawa T.F."/>
            <person name="Liu W."/>
            <person name="Song Y."/>
            <person name="Salvetti E."/>
            <person name="Wrobel A."/>
            <person name="Rasinkangas P."/>
            <person name="Parkhill J."/>
            <person name="Rea M.C."/>
            <person name="O'Sullivan O."/>
            <person name="Ritari J."/>
            <person name="Douillard F.P."/>
            <person name="Paul Ross R."/>
            <person name="Yang R."/>
            <person name="Briner A.E."/>
            <person name="Felis G.E."/>
            <person name="de Vos W.M."/>
            <person name="Barrangou R."/>
            <person name="Klaenhammer T.R."/>
            <person name="Caufield P.W."/>
            <person name="Cui Y."/>
            <person name="Zhang H."/>
            <person name="O'Toole P.W."/>
        </authorList>
    </citation>
    <scope>NUCLEOTIDE SEQUENCE [LARGE SCALE GENOMIC DNA]</scope>
    <source>
        <strain evidence="18 19">DSM 20534</strain>
    </source>
</reference>
<gene>
    <name evidence="18" type="ORF">FC62_GL000197</name>
</gene>
<dbReference type="InterPro" id="IPR023346">
    <property type="entry name" value="Lysozyme-like_dom_sf"/>
</dbReference>
<dbReference type="AlphaFoldDB" id="A0A0R1GWR3"/>
<evidence type="ECO:0000256" key="6">
    <source>
        <dbReference type="ARBA" id="ARBA00022679"/>
    </source>
</evidence>
<dbReference type="Gene3D" id="3.40.710.10">
    <property type="entry name" value="DD-peptidase/beta-lactamase superfamily"/>
    <property type="match status" value="1"/>
</dbReference>